<organism evidence="9 10">
    <name type="scientific">Mycena metata</name>
    <dbReference type="NCBI Taxonomy" id="1033252"/>
    <lineage>
        <taxon>Eukaryota</taxon>
        <taxon>Fungi</taxon>
        <taxon>Dikarya</taxon>
        <taxon>Basidiomycota</taxon>
        <taxon>Agaricomycotina</taxon>
        <taxon>Agaricomycetes</taxon>
        <taxon>Agaricomycetidae</taxon>
        <taxon>Agaricales</taxon>
        <taxon>Marasmiineae</taxon>
        <taxon>Mycenaceae</taxon>
        <taxon>Mycena</taxon>
    </lineage>
</organism>
<dbReference type="Pfam" id="PF00067">
    <property type="entry name" value="p450"/>
    <property type="match status" value="1"/>
</dbReference>
<comment type="similarity">
    <text evidence="2 7">Belongs to the cytochrome P450 family.</text>
</comment>
<dbReference type="Gene3D" id="1.10.630.10">
    <property type="entry name" value="Cytochrome P450"/>
    <property type="match status" value="1"/>
</dbReference>
<dbReference type="GO" id="GO:0020037">
    <property type="term" value="F:heme binding"/>
    <property type="evidence" value="ECO:0007669"/>
    <property type="project" value="InterPro"/>
</dbReference>
<keyword evidence="8" id="KW-0812">Transmembrane</keyword>
<dbReference type="PRINTS" id="PR00385">
    <property type="entry name" value="P450"/>
</dbReference>
<dbReference type="PRINTS" id="PR00465">
    <property type="entry name" value="EP450IV"/>
</dbReference>
<dbReference type="AlphaFoldDB" id="A0AAD7MTY8"/>
<feature type="binding site" description="axial binding residue" evidence="6">
    <location>
        <position position="421"/>
    </location>
    <ligand>
        <name>heme</name>
        <dbReference type="ChEBI" id="CHEBI:30413"/>
    </ligand>
    <ligandPart>
        <name>Fe</name>
        <dbReference type="ChEBI" id="CHEBI:18248"/>
    </ligandPart>
</feature>
<keyword evidence="10" id="KW-1185">Reference proteome</keyword>
<dbReference type="Proteomes" id="UP001215598">
    <property type="component" value="Unassembled WGS sequence"/>
</dbReference>
<keyword evidence="8" id="KW-0472">Membrane</keyword>
<gene>
    <name evidence="9" type="ORF">B0H16DRAFT_1676963</name>
</gene>
<evidence type="ECO:0000313" key="9">
    <source>
        <dbReference type="EMBL" id="KAJ7731878.1"/>
    </source>
</evidence>
<evidence type="ECO:0000256" key="6">
    <source>
        <dbReference type="PIRSR" id="PIRSR602403-1"/>
    </source>
</evidence>
<keyword evidence="4 6" id="KW-0479">Metal-binding</keyword>
<protein>
    <submittedName>
        <fullName evidence="9">Cytochrome P450</fullName>
    </submittedName>
</protein>
<dbReference type="GO" id="GO:0004497">
    <property type="term" value="F:monooxygenase activity"/>
    <property type="evidence" value="ECO:0007669"/>
    <property type="project" value="UniProtKB-KW"/>
</dbReference>
<reference evidence="9" key="1">
    <citation type="submission" date="2023-03" db="EMBL/GenBank/DDBJ databases">
        <title>Massive genome expansion in bonnet fungi (Mycena s.s.) driven by repeated elements and novel gene families across ecological guilds.</title>
        <authorList>
            <consortium name="Lawrence Berkeley National Laboratory"/>
            <person name="Harder C.B."/>
            <person name="Miyauchi S."/>
            <person name="Viragh M."/>
            <person name="Kuo A."/>
            <person name="Thoen E."/>
            <person name="Andreopoulos B."/>
            <person name="Lu D."/>
            <person name="Skrede I."/>
            <person name="Drula E."/>
            <person name="Henrissat B."/>
            <person name="Morin E."/>
            <person name="Kohler A."/>
            <person name="Barry K."/>
            <person name="LaButti K."/>
            <person name="Morin E."/>
            <person name="Salamov A."/>
            <person name="Lipzen A."/>
            <person name="Mereny Z."/>
            <person name="Hegedus B."/>
            <person name="Baldrian P."/>
            <person name="Stursova M."/>
            <person name="Weitz H."/>
            <person name="Taylor A."/>
            <person name="Grigoriev I.V."/>
            <person name="Nagy L.G."/>
            <person name="Martin F."/>
            <person name="Kauserud H."/>
        </authorList>
    </citation>
    <scope>NUCLEOTIDE SEQUENCE</scope>
    <source>
        <strain evidence="9">CBHHK182m</strain>
    </source>
</reference>
<evidence type="ECO:0000256" key="1">
    <source>
        <dbReference type="ARBA" id="ARBA00001971"/>
    </source>
</evidence>
<dbReference type="InterPro" id="IPR050529">
    <property type="entry name" value="CYP450_sterol_14alpha_dmase"/>
</dbReference>
<dbReference type="CDD" id="cd00302">
    <property type="entry name" value="cytochrome_P450"/>
    <property type="match status" value="1"/>
</dbReference>
<evidence type="ECO:0000256" key="3">
    <source>
        <dbReference type="ARBA" id="ARBA00022617"/>
    </source>
</evidence>
<evidence type="ECO:0000256" key="4">
    <source>
        <dbReference type="ARBA" id="ARBA00022723"/>
    </source>
</evidence>
<dbReference type="GO" id="GO:0005506">
    <property type="term" value="F:iron ion binding"/>
    <property type="evidence" value="ECO:0007669"/>
    <property type="project" value="InterPro"/>
</dbReference>
<evidence type="ECO:0000256" key="5">
    <source>
        <dbReference type="ARBA" id="ARBA00023004"/>
    </source>
</evidence>
<evidence type="ECO:0000256" key="2">
    <source>
        <dbReference type="ARBA" id="ARBA00010617"/>
    </source>
</evidence>
<dbReference type="InterPro" id="IPR001128">
    <property type="entry name" value="Cyt_P450"/>
</dbReference>
<dbReference type="PANTHER" id="PTHR24304:SF2">
    <property type="entry name" value="24-HYDROXYCHOLESTEROL 7-ALPHA-HYDROXYLASE"/>
    <property type="match status" value="1"/>
</dbReference>
<keyword evidence="7" id="KW-0503">Monooxygenase</keyword>
<evidence type="ECO:0000256" key="7">
    <source>
        <dbReference type="RuleBase" id="RU000461"/>
    </source>
</evidence>
<comment type="caution">
    <text evidence="9">The sequence shown here is derived from an EMBL/GenBank/DDBJ whole genome shotgun (WGS) entry which is preliminary data.</text>
</comment>
<comment type="cofactor">
    <cofactor evidence="1 6">
        <name>heme</name>
        <dbReference type="ChEBI" id="CHEBI:30413"/>
    </cofactor>
</comment>
<dbReference type="InterPro" id="IPR036396">
    <property type="entry name" value="Cyt_P450_sf"/>
</dbReference>
<dbReference type="EMBL" id="JARKIB010000149">
    <property type="protein sequence ID" value="KAJ7731878.1"/>
    <property type="molecule type" value="Genomic_DNA"/>
</dbReference>
<feature type="transmembrane region" description="Helical" evidence="8">
    <location>
        <begin position="17"/>
        <end position="37"/>
    </location>
</feature>
<proteinExistence type="inferred from homology"/>
<evidence type="ECO:0000313" key="10">
    <source>
        <dbReference type="Proteomes" id="UP001215598"/>
    </source>
</evidence>
<dbReference type="SUPFAM" id="SSF48264">
    <property type="entry name" value="Cytochrome P450"/>
    <property type="match status" value="1"/>
</dbReference>
<sequence>MNKTTPSFILNGSPQEFVLAVILTTVLGIAIASYLYFGRPNTDTGIHSLGGLSFLNAWRFFTTRHDFLRESFHRTNQRPFEFSLFQLNARKLFFHEKSLNLNKGYAILLGGGPKLADINVNNQGSDEEALFPLLLSDIEKITRTWGPEGTIDPFTEVYKLVFQVTVRMATCRELADDPAEVSQLFDLYSTLEKSSTAAALLLPWFPSPARKAKTKATAELFKKLCSYVEVRRNATVPSNDAIDVLLAQFILAEGVSTNTIVGFVLSTIFAGVVNSGMSVGWALIYLGMNAVWKAKATAEVRALLSRHGTSPSDPLHKQFASIPVSAWDEEMPVADAVIRETLRLAMSGLAIRRNLENDIALGGHTVARGDFLTYWVSEIHFDPSVYPDPFSFDPGRYDVGREEDKRVPLAYLGWGAGRHVCAGMRLAKLEMKLVTALFLAGFEYEPVDGKGQPLTAVPQIDRNDIQRVRGDIVLNLVGDNDAA</sequence>
<keyword evidence="5 6" id="KW-0408">Iron</keyword>
<dbReference type="GO" id="GO:0016705">
    <property type="term" value="F:oxidoreductase activity, acting on paired donors, with incorporation or reduction of molecular oxygen"/>
    <property type="evidence" value="ECO:0007669"/>
    <property type="project" value="InterPro"/>
</dbReference>
<accession>A0AAD7MTY8</accession>
<feature type="transmembrane region" description="Helical" evidence="8">
    <location>
        <begin position="260"/>
        <end position="286"/>
    </location>
</feature>
<evidence type="ECO:0000256" key="8">
    <source>
        <dbReference type="SAM" id="Phobius"/>
    </source>
</evidence>
<dbReference type="PANTHER" id="PTHR24304">
    <property type="entry name" value="CYTOCHROME P450 FAMILY 7"/>
    <property type="match status" value="1"/>
</dbReference>
<dbReference type="InterPro" id="IPR002403">
    <property type="entry name" value="Cyt_P450_E_grp-IV"/>
</dbReference>
<keyword evidence="3 6" id="KW-0349">Heme</keyword>
<dbReference type="InterPro" id="IPR017972">
    <property type="entry name" value="Cyt_P450_CS"/>
</dbReference>
<dbReference type="PROSITE" id="PS00086">
    <property type="entry name" value="CYTOCHROME_P450"/>
    <property type="match status" value="1"/>
</dbReference>
<name>A0AAD7MTY8_9AGAR</name>
<keyword evidence="8" id="KW-1133">Transmembrane helix</keyword>
<keyword evidence="7" id="KW-0560">Oxidoreductase</keyword>